<evidence type="ECO:0000313" key="6">
    <source>
        <dbReference type="Proteomes" id="UP001152797"/>
    </source>
</evidence>
<protein>
    <submittedName>
        <fullName evidence="5">U4/U6 small nuclear ribonucleoprotein Prp31 (Pre-mRNA-processing factor 31) (U4/U6 snRNP 61 kDa protein) (Protein 61K)</fullName>
    </submittedName>
</protein>
<dbReference type="PANTHER" id="PTHR13904:SF0">
    <property type="entry name" value="U4_U6 SMALL NUCLEAR RIBONUCLEOPROTEIN PRP31"/>
    <property type="match status" value="1"/>
</dbReference>
<reference evidence="4" key="1">
    <citation type="submission" date="2022-10" db="EMBL/GenBank/DDBJ databases">
        <authorList>
            <person name="Chen Y."/>
            <person name="Dougan E. K."/>
            <person name="Chan C."/>
            <person name="Rhodes N."/>
            <person name="Thang M."/>
        </authorList>
    </citation>
    <scope>NUCLEOTIDE SEQUENCE</scope>
</reference>
<dbReference type="EMBL" id="CAMXCT030003835">
    <property type="protein sequence ID" value="CAL4793797.1"/>
    <property type="molecule type" value="Genomic_DNA"/>
</dbReference>
<evidence type="ECO:0000259" key="3">
    <source>
        <dbReference type="PROSITE" id="PS51358"/>
    </source>
</evidence>
<keyword evidence="2" id="KW-0472">Membrane</keyword>
<evidence type="ECO:0000256" key="2">
    <source>
        <dbReference type="SAM" id="Phobius"/>
    </source>
</evidence>
<evidence type="ECO:0000313" key="5">
    <source>
        <dbReference type="EMBL" id="CAL4793797.1"/>
    </source>
</evidence>
<dbReference type="SUPFAM" id="SSF51905">
    <property type="entry name" value="FAD/NAD(P)-binding domain"/>
    <property type="match status" value="1"/>
</dbReference>
<proteinExistence type="predicted"/>
<feature type="transmembrane region" description="Helical" evidence="2">
    <location>
        <begin position="263"/>
        <end position="287"/>
    </location>
</feature>
<dbReference type="SUPFAM" id="SSF89124">
    <property type="entry name" value="Nop domain"/>
    <property type="match status" value="1"/>
</dbReference>
<dbReference type="InterPro" id="IPR002687">
    <property type="entry name" value="Nop_dom"/>
</dbReference>
<dbReference type="SMART" id="SM00931">
    <property type="entry name" value="NOSIC"/>
    <property type="match status" value="1"/>
</dbReference>
<keyword evidence="5" id="KW-0687">Ribonucleoprotein</keyword>
<name>A0A9P1D9Y0_9DINO</name>
<dbReference type="GO" id="GO:0005687">
    <property type="term" value="C:U4 snRNP"/>
    <property type="evidence" value="ECO:0007669"/>
    <property type="project" value="TreeGrafter"/>
</dbReference>
<dbReference type="EMBL" id="CAMXCT020003835">
    <property type="protein sequence ID" value="CAL1159860.1"/>
    <property type="molecule type" value="Genomic_DNA"/>
</dbReference>
<accession>A0A9P1D9Y0</accession>
<comment type="caution">
    <text evidence="4">The sequence shown here is derived from an EMBL/GenBank/DDBJ whole genome shotgun (WGS) entry which is preliminary data.</text>
</comment>
<dbReference type="PROSITE" id="PS51358">
    <property type="entry name" value="NOP"/>
    <property type="match status" value="1"/>
</dbReference>
<dbReference type="InterPro" id="IPR036188">
    <property type="entry name" value="FAD/NAD-bd_sf"/>
</dbReference>
<feature type="region of interest" description="Disordered" evidence="1">
    <location>
        <begin position="219"/>
        <end position="253"/>
    </location>
</feature>
<dbReference type="Gene3D" id="1.10.287.4070">
    <property type="match status" value="1"/>
</dbReference>
<evidence type="ECO:0000313" key="4">
    <source>
        <dbReference type="EMBL" id="CAI4006485.1"/>
    </source>
</evidence>
<dbReference type="Proteomes" id="UP001152797">
    <property type="component" value="Unassembled WGS sequence"/>
</dbReference>
<dbReference type="PANTHER" id="PTHR13904">
    <property type="entry name" value="PRE-MRNA SPLICING FACTOR PRP31"/>
    <property type="match status" value="1"/>
</dbReference>
<dbReference type="OrthoDB" id="429342at2759"/>
<feature type="domain" description="Nop" evidence="3">
    <location>
        <begin position="107"/>
        <end position="224"/>
    </location>
</feature>
<dbReference type="InterPro" id="IPR012976">
    <property type="entry name" value="NOSIC"/>
</dbReference>
<dbReference type="GO" id="GO:0046540">
    <property type="term" value="C:U4/U6 x U5 tri-snRNP complex"/>
    <property type="evidence" value="ECO:0007669"/>
    <property type="project" value="InterPro"/>
</dbReference>
<dbReference type="Pfam" id="PF01798">
    <property type="entry name" value="Nop"/>
    <property type="match status" value="1"/>
</dbReference>
<dbReference type="GO" id="GO:0000244">
    <property type="term" value="P:spliceosomal tri-snRNP complex assembly"/>
    <property type="evidence" value="ECO:0007669"/>
    <property type="project" value="InterPro"/>
</dbReference>
<keyword evidence="6" id="KW-1185">Reference proteome</keyword>
<gene>
    <name evidence="4" type="ORF">C1SCF055_LOCUS32124</name>
</gene>
<dbReference type="AlphaFoldDB" id="A0A9P1D9Y0"/>
<organism evidence="4">
    <name type="scientific">Cladocopium goreaui</name>
    <dbReference type="NCBI Taxonomy" id="2562237"/>
    <lineage>
        <taxon>Eukaryota</taxon>
        <taxon>Sar</taxon>
        <taxon>Alveolata</taxon>
        <taxon>Dinophyceae</taxon>
        <taxon>Suessiales</taxon>
        <taxon>Symbiodiniaceae</taxon>
        <taxon>Cladocopium</taxon>
    </lineage>
</organism>
<dbReference type="InterPro" id="IPR027105">
    <property type="entry name" value="Prp31"/>
</dbReference>
<dbReference type="FunFam" id="1.10.246.90:FF:000002">
    <property type="entry name" value="U4/U6 small nuclear ribonucleoprotein Prp31"/>
    <property type="match status" value="1"/>
</dbReference>
<dbReference type="EMBL" id="CAMXCT010003835">
    <property type="protein sequence ID" value="CAI4006485.1"/>
    <property type="molecule type" value="Genomic_DNA"/>
</dbReference>
<reference evidence="5 6" key="2">
    <citation type="submission" date="2024-05" db="EMBL/GenBank/DDBJ databases">
        <authorList>
            <person name="Chen Y."/>
            <person name="Shah S."/>
            <person name="Dougan E. K."/>
            <person name="Thang M."/>
            <person name="Chan C."/>
        </authorList>
    </citation>
    <scope>NUCLEOTIDE SEQUENCE [LARGE SCALE GENOMIC DNA]</scope>
</reference>
<keyword evidence="2" id="KW-1133">Transmembrane helix</keyword>
<dbReference type="GO" id="GO:0071011">
    <property type="term" value="C:precatalytic spliceosome"/>
    <property type="evidence" value="ECO:0007669"/>
    <property type="project" value="TreeGrafter"/>
</dbReference>
<keyword evidence="2" id="KW-0812">Transmembrane</keyword>
<dbReference type="InterPro" id="IPR036070">
    <property type="entry name" value="Nop_dom_sf"/>
</dbReference>
<dbReference type="InterPro" id="IPR042239">
    <property type="entry name" value="Nop_C"/>
</dbReference>
<dbReference type="Gene3D" id="1.10.246.90">
    <property type="entry name" value="Nop domain"/>
    <property type="match status" value="1"/>
</dbReference>
<sequence length="902" mass="99606">MYLAPNEVRDIYSKKFPELESIVTSPLDYLQVVQRIGNTKDLTTIDFSDILPNTAVMAITVTASMTAGTQLPRQELDKMLVGCDEAFLLNDCKRDVLLYLESRMSGLAPNLSALLGAALAAKLITAAGGLLNLARMPAQNIILVGSQKKSLLGMGSGAYSTQGIIFLSDLIVSTPMEFRNRAVKLVAGKCGLAARVDSFHESPLGQVGTQLREKILQSLAKAQEPPPAKQKKTLPPPEDRPRAKRGGKRPASMEEIDGSSLTFAMAMSLLSLLAAVAVPLIAVYTAWRLATSLPNASICLFERHQRLGGRIASVRGLGPKKAPGLAVRGSRDVGVLAFLELQDLVVEGGAYRFVPVPECNEFGLPGQRVTKCEWTPLTAHLVKDALKLKTKLYDPFPGDHSKMEKIVDASGHNAGYATFVELMAQQAEDLKRLKIFLGHEVVGLRRSERDTSGGVVLSVKGPNKTFEVGASAVLLNIPQLPLLRLLRASSQVDEVMSPPADLFAPSSYAILKLYVHYEDAWWRNYLQLTGGEFSNMMGSFSAWEAPYQFPLPLEGRYWDGDFRCDGADAERPCRGFLEAIYGGDDAIIESFRPFMLADRNGDPIVVLDQQKDKELLKRIHRSLVAFHEKPLRKAGKLELVNASLPDSAVLSSWTAEAAGFEAGCHNLKAAGYDMEDIKPVFNSSAILRTTLSDRLQRSKFVRPLGPDVRVFLADEAFGWPSCWAESSLVLAEMPGLNDHEASTIGPKAPSCGGDPFLRHMQGTRHPSQGANLEVRSWLSELAVHRRIKEKYGQSEFKKMLNRTKFGVDPEDNIYSEEWGLGLPYFEGKPVPLKAAKVLMGWYLDISWDYWNTLEYIGIYWNIYIYIGIHICQNLPRSVFNNHSFLVVFFVIQLGKNSTICVR</sequence>
<feature type="transmembrane region" description="Helical" evidence="2">
    <location>
        <begin position="111"/>
        <end position="131"/>
    </location>
</feature>
<evidence type="ECO:0000256" key="1">
    <source>
        <dbReference type="SAM" id="MobiDB-lite"/>
    </source>
</evidence>